<keyword evidence="1" id="KW-0812">Transmembrane</keyword>
<dbReference type="AlphaFoldDB" id="A0A432YKS4"/>
<proteinExistence type="predicted"/>
<keyword evidence="1" id="KW-0472">Membrane</keyword>
<reference evidence="3" key="1">
    <citation type="journal article" date="2018" name="Front. Microbiol.">
        <title>Genome-Based Analysis Reveals the Taxonomy and Diversity of the Family Idiomarinaceae.</title>
        <authorList>
            <person name="Liu Y."/>
            <person name="Lai Q."/>
            <person name="Shao Z."/>
        </authorList>
    </citation>
    <scope>NUCLEOTIDE SEQUENCE [LARGE SCALE GENOMIC DNA]</scope>
    <source>
        <strain evidence="3">PIM1</strain>
    </source>
</reference>
<protein>
    <submittedName>
        <fullName evidence="2">Uncharacterized protein</fullName>
    </submittedName>
</protein>
<keyword evidence="3" id="KW-1185">Reference proteome</keyword>
<dbReference type="Proteomes" id="UP000288127">
    <property type="component" value="Unassembled WGS sequence"/>
</dbReference>
<comment type="caution">
    <text evidence="2">The sequence shown here is derived from an EMBL/GenBank/DDBJ whole genome shotgun (WGS) entry which is preliminary data.</text>
</comment>
<sequence length="71" mass="7870">MYKAYRRGFVLLESTFGIAMLGVVIASIALAIPRISSALESVENENISAQQMAKQRLDSQLFAYLKFANTI</sequence>
<keyword evidence="1" id="KW-1133">Transmembrane helix</keyword>
<evidence type="ECO:0000313" key="3">
    <source>
        <dbReference type="Proteomes" id="UP000288127"/>
    </source>
</evidence>
<gene>
    <name evidence="2" type="ORF">CWI76_04840</name>
</gene>
<evidence type="ECO:0000313" key="2">
    <source>
        <dbReference type="EMBL" id="RUO61574.1"/>
    </source>
</evidence>
<evidence type="ECO:0000256" key="1">
    <source>
        <dbReference type="SAM" id="Phobius"/>
    </source>
</evidence>
<name>A0A432YKS4_9GAMM</name>
<feature type="transmembrane region" description="Helical" evidence="1">
    <location>
        <begin position="9"/>
        <end position="32"/>
    </location>
</feature>
<accession>A0A432YKS4</accession>
<dbReference type="EMBL" id="PIPZ01000001">
    <property type="protein sequence ID" value="RUO61574.1"/>
    <property type="molecule type" value="Genomic_DNA"/>
</dbReference>
<organism evidence="2 3">
    <name type="scientific">Pseudidiomarina marina</name>
    <dbReference type="NCBI Taxonomy" id="502366"/>
    <lineage>
        <taxon>Bacteria</taxon>
        <taxon>Pseudomonadati</taxon>
        <taxon>Pseudomonadota</taxon>
        <taxon>Gammaproteobacteria</taxon>
        <taxon>Alteromonadales</taxon>
        <taxon>Idiomarinaceae</taxon>
        <taxon>Pseudidiomarina</taxon>
    </lineage>
</organism>